<comment type="caution">
    <text evidence="2">The sequence shown here is derived from an EMBL/GenBank/DDBJ whole genome shotgun (WGS) entry which is preliminary data.</text>
</comment>
<reference evidence="2 3" key="1">
    <citation type="journal article" date="2011" name="EMBO J.">
        <title>Structural diversity of bacterial flagellar motors.</title>
        <authorList>
            <person name="Chen S."/>
            <person name="Beeby M."/>
            <person name="Murphy G.E."/>
            <person name="Leadbetter J.R."/>
            <person name="Hendrixson D.R."/>
            <person name="Briegel A."/>
            <person name="Li Z."/>
            <person name="Shi J."/>
            <person name="Tocheva E.I."/>
            <person name="Muller A."/>
            <person name="Dobro M.J."/>
            <person name="Jensen G.J."/>
        </authorList>
    </citation>
    <scope>NUCLEOTIDE SEQUENCE [LARGE SCALE GENOMIC DNA]</scope>
    <source>
        <strain evidence="2 3">ATCC 19624</strain>
    </source>
</reference>
<protein>
    <submittedName>
        <fullName evidence="2">Uncharacterized protein</fullName>
    </submittedName>
</protein>
<evidence type="ECO:0000256" key="1">
    <source>
        <dbReference type="SAM" id="Phobius"/>
    </source>
</evidence>
<feature type="transmembrane region" description="Helical" evidence="1">
    <location>
        <begin position="12"/>
        <end position="31"/>
    </location>
</feature>
<dbReference type="AlphaFoldDB" id="F3KTK9"/>
<organism evidence="2 3">
    <name type="scientific">Hylemonella gracilis ATCC 19624</name>
    <dbReference type="NCBI Taxonomy" id="887062"/>
    <lineage>
        <taxon>Bacteria</taxon>
        <taxon>Pseudomonadati</taxon>
        <taxon>Pseudomonadota</taxon>
        <taxon>Betaproteobacteria</taxon>
        <taxon>Burkholderiales</taxon>
        <taxon>Comamonadaceae</taxon>
        <taxon>Hylemonella</taxon>
    </lineage>
</organism>
<evidence type="ECO:0000313" key="3">
    <source>
        <dbReference type="Proteomes" id="UP000016368"/>
    </source>
</evidence>
<keyword evidence="1" id="KW-0812">Transmembrane</keyword>
<dbReference type="Proteomes" id="UP000016368">
    <property type="component" value="Unassembled WGS sequence"/>
</dbReference>
<accession>F3KTK9</accession>
<dbReference type="EMBL" id="AEGR01000056">
    <property type="protein sequence ID" value="EGI76888.1"/>
    <property type="molecule type" value="Genomic_DNA"/>
</dbReference>
<dbReference type="STRING" id="887062.HGR_08949"/>
<keyword evidence="1" id="KW-1133">Transmembrane helix</keyword>
<name>F3KTK9_9BURK</name>
<keyword evidence="1" id="KW-0472">Membrane</keyword>
<gene>
    <name evidence="2" type="ORF">HGR_08949</name>
</gene>
<sequence length="43" mass="4631">MGSFTALQRHGGEAIVLAACTVVLIWSKKVIAQRVRGGRHKIA</sequence>
<proteinExistence type="predicted"/>
<evidence type="ECO:0000313" key="2">
    <source>
        <dbReference type="EMBL" id="EGI76888.1"/>
    </source>
</evidence>
<keyword evidence="3" id="KW-1185">Reference proteome</keyword>